<evidence type="ECO:0000313" key="10">
    <source>
        <dbReference type="Proteomes" id="UP000253208"/>
    </source>
</evidence>
<comment type="caution">
    <text evidence="9">The sequence shown here is derived from an EMBL/GenBank/DDBJ whole genome shotgun (WGS) entry which is preliminary data.</text>
</comment>
<dbReference type="Gene3D" id="1.10.443.10">
    <property type="entry name" value="Intergrase catalytic core"/>
    <property type="match status" value="1"/>
</dbReference>
<evidence type="ECO:0000256" key="4">
    <source>
        <dbReference type="ARBA" id="ARBA00023125"/>
    </source>
</evidence>
<reference evidence="9 10" key="1">
    <citation type="submission" date="2018-02" db="EMBL/GenBank/DDBJ databases">
        <title>Complete genome sequencing of Faecalibacterium prausnitzii strains isolated from the human gut.</title>
        <authorList>
            <person name="Fitzgerald B.C."/>
            <person name="Shkoporov A.N."/>
            <person name="Ross P.R."/>
            <person name="Hill C."/>
        </authorList>
    </citation>
    <scope>NUCLEOTIDE SEQUENCE [LARGE SCALE GENOMIC DNA]</scope>
    <source>
        <strain evidence="9 10">APC942/31-1</strain>
    </source>
</reference>
<dbReference type="InterPro" id="IPR013762">
    <property type="entry name" value="Integrase-like_cat_sf"/>
</dbReference>
<dbReference type="Pfam" id="PF14657">
    <property type="entry name" value="Arm-DNA-bind_4"/>
    <property type="match status" value="1"/>
</dbReference>
<dbReference type="RefSeq" id="WP_114001908.1">
    <property type="nucleotide sequence ID" value="NZ_PSQG01000006.1"/>
</dbReference>
<dbReference type="PROSITE" id="PS51900">
    <property type="entry name" value="CB"/>
    <property type="match status" value="1"/>
</dbReference>
<dbReference type="InterPro" id="IPR044068">
    <property type="entry name" value="CB"/>
</dbReference>
<dbReference type="InterPro" id="IPR004107">
    <property type="entry name" value="Integrase_SAM-like_N"/>
</dbReference>
<keyword evidence="4 6" id="KW-0238">DNA-binding</keyword>
<keyword evidence="3" id="KW-0229">DNA integration</keyword>
<evidence type="ECO:0000256" key="2">
    <source>
        <dbReference type="ARBA" id="ARBA00008857"/>
    </source>
</evidence>
<feature type="domain" description="Core-binding (CB)" evidence="8">
    <location>
        <begin position="56"/>
        <end position="144"/>
    </location>
</feature>
<dbReference type="AlphaFoldDB" id="A0A367G348"/>
<dbReference type="InterPro" id="IPR002104">
    <property type="entry name" value="Integrase_catalytic"/>
</dbReference>
<evidence type="ECO:0000256" key="6">
    <source>
        <dbReference type="PROSITE-ProRule" id="PRU01248"/>
    </source>
</evidence>
<dbReference type="CDD" id="cd01189">
    <property type="entry name" value="INT_ICEBs1_C_like"/>
    <property type="match status" value="1"/>
</dbReference>
<dbReference type="GO" id="GO:0015074">
    <property type="term" value="P:DNA integration"/>
    <property type="evidence" value="ECO:0007669"/>
    <property type="project" value="UniProtKB-KW"/>
</dbReference>
<feature type="domain" description="Tyr recombinase" evidence="7">
    <location>
        <begin position="166"/>
        <end position="349"/>
    </location>
</feature>
<dbReference type="EMBL" id="PSQG01000006">
    <property type="protein sequence ID" value="RCH44918.1"/>
    <property type="molecule type" value="Genomic_DNA"/>
</dbReference>
<dbReference type="InterPro" id="IPR028259">
    <property type="entry name" value="AP2-like_int_N"/>
</dbReference>
<sequence>MSVAKDPKTGKWYSKFRYTDWTGKRVQKKKTGFITKREAQEWEREFLTKAAASCDMSFASLVELYMADCKTRLRATTWENKQHLITKKLLPYFGSTPINQITPLMIRNWQNTLMELRQPNGKPYSKTYLKTINNQVAAILNYAVKYYGLPGSPAAVAGSMGKSKADTMLFWTEDEFKTFIQAIDKPTPYCAFNVLFYTGIREGELLALSLSDFDFTNQVLHITKNFAVANGQEVIYEPKTPKSKRDITLPDFLCAIVQDYAGRLLEYDPDDRLFPFTKSWVNSQLRAGCKKSGVKKIRVHDFRHSHASLLIHMGFPILAVSERLGHEKVQTTLELYGHLYPDVHGNVAQQLQDSAAADLSPAAWQNAQKNL</sequence>
<accession>A0A367G348</accession>
<evidence type="ECO:0000259" key="8">
    <source>
        <dbReference type="PROSITE" id="PS51900"/>
    </source>
</evidence>
<evidence type="ECO:0000256" key="5">
    <source>
        <dbReference type="ARBA" id="ARBA00023172"/>
    </source>
</evidence>
<proteinExistence type="inferred from homology"/>
<keyword evidence="5" id="KW-0233">DNA recombination</keyword>
<evidence type="ECO:0000256" key="1">
    <source>
        <dbReference type="ARBA" id="ARBA00003283"/>
    </source>
</evidence>
<name>A0A367G348_9FIRM</name>
<evidence type="ECO:0000313" key="9">
    <source>
        <dbReference type="EMBL" id="RCH44918.1"/>
    </source>
</evidence>
<dbReference type="GO" id="GO:0003677">
    <property type="term" value="F:DNA binding"/>
    <property type="evidence" value="ECO:0007669"/>
    <property type="project" value="UniProtKB-UniRule"/>
</dbReference>
<dbReference type="PANTHER" id="PTHR30349:SF64">
    <property type="entry name" value="PROPHAGE INTEGRASE INTD-RELATED"/>
    <property type="match status" value="1"/>
</dbReference>
<dbReference type="Gene3D" id="1.10.150.130">
    <property type="match status" value="1"/>
</dbReference>
<evidence type="ECO:0000259" key="7">
    <source>
        <dbReference type="PROSITE" id="PS51898"/>
    </source>
</evidence>
<dbReference type="PROSITE" id="PS51898">
    <property type="entry name" value="TYR_RECOMBINASE"/>
    <property type="match status" value="1"/>
</dbReference>
<gene>
    <name evidence="9" type="ORF">C4886_05565</name>
</gene>
<comment type="function">
    <text evidence="1">Site-specific tyrosine recombinase, which acts by catalyzing the cutting and rejoining of the recombining DNA molecules.</text>
</comment>
<dbReference type="Proteomes" id="UP000253208">
    <property type="component" value="Unassembled WGS sequence"/>
</dbReference>
<protein>
    <submittedName>
        <fullName evidence="9">Site-specific integrase</fullName>
    </submittedName>
</protein>
<dbReference type="InterPro" id="IPR050090">
    <property type="entry name" value="Tyrosine_recombinase_XerCD"/>
</dbReference>
<dbReference type="SUPFAM" id="SSF56349">
    <property type="entry name" value="DNA breaking-rejoining enzymes"/>
    <property type="match status" value="1"/>
</dbReference>
<dbReference type="InterPro" id="IPR010998">
    <property type="entry name" value="Integrase_recombinase_N"/>
</dbReference>
<comment type="similarity">
    <text evidence="2">Belongs to the 'phage' integrase family.</text>
</comment>
<dbReference type="Pfam" id="PF00589">
    <property type="entry name" value="Phage_integrase"/>
    <property type="match status" value="1"/>
</dbReference>
<evidence type="ECO:0000256" key="3">
    <source>
        <dbReference type="ARBA" id="ARBA00022908"/>
    </source>
</evidence>
<dbReference type="PANTHER" id="PTHR30349">
    <property type="entry name" value="PHAGE INTEGRASE-RELATED"/>
    <property type="match status" value="1"/>
</dbReference>
<dbReference type="InterPro" id="IPR011010">
    <property type="entry name" value="DNA_brk_join_enz"/>
</dbReference>
<dbReference type="GO" id="GO:0006310">
    <property type="term" value="P:DNA recombination"/>
    <property type="evidence" value="ECO:0007669"/>
    <property type="project" value="UniProtKB-KW"/>
</dbReference>
<dbReference type="Pfam" id="PF14659">
    <property type="entry name" value="Phage_int_SAM_3"/>
    <property type="match status" value="1"/>
</dbReference>
<organism evidence="9 10">
    <name type="scientific">Blautia obeum</name>
    <dbReference type="NCBI Taxonomy" id="40520"/>
    <lineage>
        <taxon>Bacteria</taxon>
        <taxon>Bacillati</taxon>
        <taxon>Bacillota</taxon>
        <taxon>Clostridia</taxon>
        <taxon>Lachnospirales</taxon>
        <taxon>Lachnospiraceae</taxon>
        <taxon>Blautia</taxon>
    </lineage>
</organism>